<keyword evidence="1" id="KW-0472">Membrane</keyword>
<evidence type="ECO:0000256" key="1">
    <source>
        <dbReference type="SAM" id="Phobius"/>
    </source>
</evidence>
<evidence type="ECO:0000313" key="2">
    <source>
        <dbReference type="EMBL" id="GAP43985.1"/>
    </source>
</evidence>
<protein>
    <submittedName>
        <fullName evidence="2">Uncharacterized protein</fullName>
    </submittedName>
</protein>
<name>A0A0S7C1R5_9BACT</name>
<organism evidence="2">
    <name type="scientific">Lentimicrobium saccharophilum</name>
    <dbReference type="NCBI Taxonomy" id="1678841"/>
    <lineage>
        <taxon>Bacteria</taxon>
        <taxon>Pseudomonadati</taxon>
        <taxon>Bacteroidota</taxon>
        <taxon>Bacteroidia</taxon>
        <taxon>Bacteroidales</taxon>
        <taxon>Lentimicrobiaceae</taxon>
        <taxon>Lentimicrobium</taxon>
    </lineage>
</organism>
<gene>
    <name evidence="2" type="ORF">TBC1_112144</name>
</gene>
<feature type="transmembrane region" description="Helical" evidence="1">
    <location>
        <begin position="40"/>
        <end position="57"/>
    </location>
</feature>
<dbReference type="RefSeq" id="WP_062042018.1">
    <property type="nucleotide sequence ID" value="NZ_DF968182.1"/>
</dbReference>
<proteinExistence type="predicted"/>
<accession>A0A0S7C1R5</accession>
<evidence type="ECO:0000313" key="3">
    <source>
        <dbReference type="Proteomes" id="UP000053091"/>
    </source>
</evidence>
<dbReference type="EMBL" id="DF968182">
    <property type="protein sequence ID" value="GAP43985.1"/>
    <property type="molecule type" value="Genomic_DNA"/>
</dbReference>
<keyword evidence="1" id="KW-1133">Transmembrane helix</keyword>
<dbReference type="Proteomes" id="UP000053091">
    <property type="component" value="Unassembled WGS sequence"/>
</dbReference>
<keyword evidence="1" id="KW-0812">Transmembrane</keyword>
<keyword evidence="3" id="KW-1185">Reference proteome</keyword>
<dbReference type="AlphaFoldDB" id="A0A0S7C1R5"/>
<reference evidence="2" key="1">
    <citation type="journal article" date="2015" name="Genome Announc.">
        <title>Draft Genome Sequence of Bacteroidales Strain TBC1, a Novel Isolate from a Methanogenic Wastewater Treatment System.</title>
        <authorList>
            <person name="Tourlousse D.M."/>
            <person name="Matsuura N."/>
            <person name="Sun L."/>
            <person name="Toyonaga M."/>
            <person name="Kuroda K."/>
            <person name="Ohashi A."/>
            <person name="Cruz R."/>
            <person name="Yamaguchi T."/>
            <person name="Sekiguchi Y."/>
        </authorList>
    </citation>
    <scope>NUCLEOTIDE SEQUENCE [LARGE SCALE GENOMIC DNA]</scope>
    <source>
        <strain evidence="2">TBC1</strain>
    </source>
</reference>
<sequence length="215" mass="25296">MKTNYLIIFHKIFFSKRTRSRTVQYILKGFPGFCSDTFSVFRFAFWLILVFSMLVGLKMHAQDTLFLKNGDFRLVRDITISGTLLKFYDYNETEGLINVVYKNDYYKIVLNDGTVTYFDDNQIPSQIIPEKSETIDYIFSRHVLSLNVVDIFYRSLTVKYEFFTPLRNLSYRVPVSIGLDPRRKESLNNTDIQVNYPANRVYSRSLKTIFPSGKK</sequence>